<dbReference type="Gene3D" id="3.40.50.300">
    <property type="entry name" value="P-loop containing nucleotide triphosphate hydrolases"/>
    <property type="match status" value="1"/>
</dbReference>
<evidence type="ECO:0000259" key="1">
    <source>
        <dbReference type="Pfam" id="PF01926"/>
    </source>
</evidence>
<keyword evidence="3" id="KW-1185">Reference proteome</keyword>
<dbReference type="EMBL" id="JANIEX010000464">
    <property type="protein sequence ID" value="KAJ3566734.1"/>
    <property type="molecule type" value="Genomic_DNA"/>
</dbReference>
<evidence type="ECO:0000313" key="2">
    <source>
        <dbReference type="EMBL" id="KAJ3566734.1"/>
    </source>
</evidence>
<name>A0AAD5YQL1_9AGAR</name>
<dbReference type="Proteomes" id="UP001213000">
    <property type="component" value="Unassembled WGS sequence"/>
</dbReference>
<dbReference type="AlphaFoldDB" id="A0AAD5YQL1"/>
<comment type="caution">
    <text evidence="2">The sequence shown here is derived from an EMBL/GenBank/DDBJ whole genome shotgun (WGS) entry which is preliminary data.</text>
</comment>
<reference evidence="2" key="1">
    <citation type="submission" date="2022-07" db="EMBL/GenBank/DDBJ databases">
        <title>Genome Sequence of Leucocoprinus birnbaumii.</title>
        <authorList>
            <person name="Buettner E."/>
        </authorList>
    </citation>
    <scope>NUCLEOTIDE SEQUENCE</scope>
    <source>
        <strain evidence="2">VT141</strain>
    </source>
</reference>
<dbReference type="InterPro" id="IPR006073">
    <property type="entry name" value="GTP-bd"/>
</dbReference>
<dbReference type="Pfam" id="PF01926">
    <property type="entry name" value="MMR_HSR1"/>
    <property type="match status" value="1"/>
</dbReference>
<dbReference type="SUPFAM" id="SSF52540">
    <property type="entry name" value="P-loop containing nucleoside triphosphate hydrolases"/>
    <property type="match status" value="1"/>
</dbReference>
<organism evidence="2 3">
    <name type="scientific">Leucocoprinus birnbaumii</name>
    <dbReference type="NCBI Taxonomy" id="56174"/>
    <lineage>
        <taxon>Eukaryota</taxon>
        <taxon>Fungi</taxon>
        <taxon>Dikarya</taxon>
        <taxon>Basidiomycota</taxon>
        <taxon>Agaricomycotina</taxon>
        <taxon>Agaricomycetes</taxon>
        <taxon>Agaricomycetidae</taxon>
        <taxon>Agaricales</taxon>
        <taxon>Agaricineae</taxon>
        <taxon>Agaricaceae</taxon>
        <taxon>Leucocoprinus</taxon>
    </lineage>
</organism>
<proteinExistence type="predicted"/>
<sequence>MAWSNIILFGESGGGKSSVVNTLSNDANAASTLGGARGFTSESRGYDADILGEPVTLWDTAGLDGGDAGRLPRADAICQLYRLLQSLSDGVNLLVFVMRGPRIKGSVSVNWKVF</sequence>
<dbReference type="InterPro" id="IPR027417">
    <property type="entry name" value="P-loop_NTPase"/>
</dbReference>
<protein>
    <recommendedName>
        <fullName evidence="1">G domain-containing protein</fullName>
    </recommendedName>
</protein>
<dbReference type="GO" id="GO:0005525">
    <property type="term" value="F:GTP binding"/>
    <property type="evidence" value="ECO:0007669"/>
    <property type="project" value="InterPro"/>
</dbReference>
<feature type="domain" description="G" evidence="1">
    <location>
        <begin position="6"/>
        <end position="99"/>
    </location>
</feature>
<gene>
    <name evidence="2" type="ORF">NP233_g6813</name>
</gene>
<dbReference type="CDD" id="cd00882">
    <property type="entry name" value="Ras_like_GTPase"/>
    <property type="match status" value="1"/>
</dbReference>
<accession>A0AAD5YQL1</accession>
<evidence type="ECO:0000313" key="3">
    <source>
        <dbReference type="Proteomes" id="UP001213000"/>
    </source>
</evidence>